<evidence type="ECO:0000313" key="3">
    <source>
        <dbReference type="Proteomes" id="UP000250918"/>
    </source>
</evidence>
<dbReference type="Proteomes" id="UP000250918">
    <property type="component" value="Unassembled WGS sequence"/>
</dbReference>
<organism evidence="2 3">
    <name type="scientific">candidate division GN15 bacterium</name>
    <dbReference type="NCBI Taxonomy" id="2072418"/>
    <lineage>
        <taxon>Bacteria</taxon>
        <taxon>candidate division GN15</taxon>
    </lineage>
</organism>
<evidence type="ECO:0000259" key="1">
    <source>
        <dbReference type="SMART" id="SM01321"/>
    </source>
</evidence>
<dbReference type="GO" id="GO:0006313">
    <property type="term" value="P:DNA transposition"/>
    <property type="evidence" value="ECO:0007669"/>
    <property type="project" value="InterPro"/>
</dbReference>
<dbReference type="PANTHER" id="PTHR36966:SF1">
    <property type="entry name" value="REP-ASSOCIATED TYROSINE TRANSPOSASE"/>
    <property type="match status" value="1"/>
</dbReference>
<dbReference type="SUPFAM" id="SSF143422">
    <property type="entry name" value="Transposase IS200-like"/>
    <property type="match status" value="1"/>
</dbReference>
<comment type="caution">
    <text evidence="2">The sequence shown here is derived from an EMBL/GenBank/DDBJ whole genome shotgun (WGS) entry which is preliminary data.</text>
</comment>
<name>A0A855X389_9BACT</name>
<dbReference type="Gene3D" id="3.30.70.1290">
    <property type="entry name" value="Transposase IS200-like"/>
    <property type="match status" value="1"/>
</dbReference>
<feature type="domain" description="Transposase IS200-like" evidence="1">
    <location>
        <begin position="9"/>
        <end position="123"/>
    </location>
</feature>
<accession>A0A855X389</accession>
<dbReference type="AlphaFoldDB" id="A0A855X389"/>
<dbReference type="PANTHER" id="PTHR36966">
    <property type="entry name" value="REP-ASSOCIATED TYROSINE TRANSPOSASE"/>
    <property type="match status" value="1"/>
</dbReference>
<dbReference type="SMART" id="SM01321">
    <property type="entry name" value="Y1_Tnp"/>
    <property type="match status" value="1"/>
</dbReference>
<sequence length="161" mass="18625">MGLRFPAQQFGNCFFVTTTFRDWIPYGHVPGFYEVLADSVAFYSEKYKAKVIGYVFMPTHLHMILYLDGSHLGDFMRDFKKYIAQKAARELGVVDKAIWMSRYDRLAITSEMLLSRLQYMHNNPVKAELASRVEDWLWSSAADYGGHRVGHIVVVTDWSTL</sequence>
<evidence type="ECO:0000313" key="2">
    <source>
        <dbReference type="EMBL" id="PWB68228.1"/>
    </source>
</evidence>
<dbReference type="EMBL" id="PQAP01000210">
    <property type="protein sequence ID" value="PWB68228.1"/>
    <property type="molecule type" value="Genomic_DNA"/>
</dbReference>
<dbReference type="InterPro" id="IPR002686">
    <property type="entry name" value="Transposase_17"/>
</dbReference>
<dbReference type="GO" id="GO:0004803">
    <property type="term" value="F:transposase activity"/>
    <property type="evidence" value="ECO:0007669"/>
    <property type="project" value="InterPro"/>
</dbReference>
<dbReference type="InterPro" id="IPR052715">
    <property type="entry name" value="RAYT_transposase"/>
</dbReference>
<proteinExistence type="predicted"/>
<dbReference type="InterPro" id="IPR036515">
    <property type="entry name" value="Transposase_17_sf"/>
</dbReference>
<dbReference type="NCBIfam" id="NF047646">
    <property type="entry name" value="REP_Tyr_transpos"/>
    <property type="match status" value="1"/>
</dbReference>
<dbReference type="GO" id="GO:0043565">
    <property type="term" value="F:sequence-specific DNA binding"/>
    <property type="evidence" value="ECO:0007669"/>
    <property type="project" value="TreeGrafter"/>
</dbReference>
<protein>
    <recommendedName>
        <fullName evidence="1">Transposase IS200-like domain-containing protein</fullName>
    </recommendedName>
</protein>
<gene>
    <name evidence="2" type="ORF">C3F09_12050</name>
</gene>
<reference evidence="2 3" key="1">
    <citation type="journal article" date="2018" name="ISME J.">
        <title>A methanotrophic archaeon couples anaerobic oxidation of methane to Fe(III) reduction.</title>
        <authorList>
            <person name="Cai C."/>
            <person name="Leu A.O."/>
            <person name="Xie G.J."/>
            <person name="Guo J."/>
            <person name="Feng Y."/>
            <person name="Zhao J.X."/>
            <person name="Tyson G.W."/>
            <person name="Yuan Z."/>
            <person name="Hu S."/>
        </authorList>
    </citation>
    <scope>NUCLEOTIDE SEQUENCE [LARGE SCALE GENOMIC DNA]</scope>
    <source>
        <strain evidence="2">FeB_12</strain>
    </source>
</reference>